<keyword evidence="2" id="KW-0175">Coiled coil</keyword>
<sequence>MDDRKLSISEVSDILGYENHVLRYYEKEFELEIPRNEVNHRFYTDMEIELLKKIKNLQQKGYSNKQIKLILKSPDLIENGTNEACVTVLMNETKKKPGINLHSADIIEAKERETLVLEDLKEEIIELINKQVDKDKDILITENAKLKLKLKEKSYEIIKLKEKLNSLESKKFLFFKRKKK</sequence>
<dbReference type="GO" id="GO:0003677">
    <property type="term" value="F:DNA binding"/>
    <property type="evidence" value="ECO:0007669"/>
    <property type="project" value="UniProtKB-KW"/>
</dbReference>
<reference evidence="4" key="1">
    <citation type="submission" date="2019-12" db="EMBL/GenBank/DDBJ databases">
        <title>Clostridiaceae gen. nov. sp. nov., isolated from sediment in Xinjiang, China.</title>
        <authorList>
            <person name="Zhang R."/>
        </authorList>
    </citation>
    <scope>NUCLEOTIDE SEQUENCE</scope>
    <source>
        <strain evidence="4">D2Q-11</strain>
    </source>
</reference>
<dbReference type="PANTHER" id="PTHR30204:SF15">
    <property type="entry name" value="BLL5018 PROTEIN"/>
    <property type="match status" value="1"/>
</dbReference>
<proteinExistence type="predicted"/>
<protein>
    <submittedName>
        <fullName evidence="4">MerR family transcriptional regulator</fullName>
    </submittedName>
</protein>
<comment type="caution">
    <text evidence="4">The sequence shown here is derived from an EMBL/GenBank/DDBJ whole genome shotgun (WGS) entry which is preliminary data.</text>
</comment>
<dbReference type="PANTHER" id="PTHR30204">
    <property type="entry name" value="REDOX-CYCLING DRUG-SENSING TRANSCRIPTIONAL ACTIVATOR SOXR"/>
    <property type="match status" value="1"/>
</dbReference>
<dbReference type="Proteomes" id="UP000724672">
    <property type="component" value="Unassembled WGS sequence"/>
</dbReference>
<dbReference type="PROSITE" id="PS50937">
    <property type="entry name" value="HTH_MERR_2"/>
    <property type="match status" value="1"/>
</dbReference>
<name>A0A942ZA74_9FIRM</name>
<keyword evidence="5" id="KW-1185">Reference proteome</keyword>
<dbReference type="RefSeq" id="WP_203367839.1">
    <property type="nucleotide sequence ID" value="NZ_WSFT01000053.1"/>
</dbReference>
<evidence type="ECO:0000259" key="3">
    <source>
        <dbReference type="PROSITE" id="PS50937"/>
    </source>
</evidence>
<dbReference type="EMBL" id="WSFT01000053">
    <property type="protein sequence ID" value="MBS4539934.1"/>
    <property type="molecule type" value="Genomic_DNA"/>
</dbReference>
<evidence type="ECO:0000313" key="4">
    <source>
        <dbReference type="EMBL" id="MBS4539934.1"/>
    </source>
</evidence>
<dbReference type="SUPFAM" id="SSF46955">
    <property type="entry name" value="Putative DNA-binding domain"/>
    <property type="match status" value="1"/>
</dbReference>
<accession>A0A942ZA74</accession>
<dbReference type="CDD" id="cd04764">
    <property type="entry name" value="HTH_MlrA-like_sg1"/>
    <property type="match status" value="1"/>
</dbReference>
<dbReference type="GO" id="GO:0003700">
    <property type="term" value="F:DNA-binding transcription factor activity"/>
    <property type="evidence" value="ECO:0007669"/>
    <property type="project" value="InterPro"/>
</dbReference>
<feature type="domain" description="HTH merR-type" evidence="3">
    <location>
        <begin position="5"/>
        <end position="73"/>
    </location>
</feature>
<evidence type="ECO:0000256" key="1">
    <source>
        <dbReference type="ARBA" id="ARBA00023125"/>
    </source>
</evidence>
<dbReference type="InterPro" id="IPR009061">
    <property type="entry name" value="DNA-bd_dom_put_sf"/>
</dbReference>
<organism evidence="4 5">
    <name type="scientific">Anaeromonas frigoriresistens</name>
    <dbReference type="NCBI Taxonomy" id="2683708"/>
    <lineage>
        <taxon>Bacteria</taxon>
        <taxon>Bacillati</taxon>
        <taxon>Bacillota</taxon>
        <taxon>Tissierellia</taxon>
        <taxon>Tissierellales</taxon>
        <taxon>Thermohalobacteraceae</taxon>
        <taxon>Anaeromonas</taxon>
    </lineage>
</organism>
<feature type="coiled-coil region" evidence="2">
    <location>
        <begin position="110"/>
        <end position="170"/>
    </location>
</feature>
<dbReference type="InterPro" id="IPR000551">
    <property type="entry name" value="MerR-type_HTH_dom"/>
</dbReference>
<dbReference type="SMART" id="SM00422">
    <property type="entry name" value="HTH_MERR"/>
    <property type="match status" value="1"/>
</dbReference>
<dbReference type="Pfam" id="PF13411">
    <property type="entry name" value="MerR_1"/>
    <property type="match status" value="1"/>
</dbReference>
<dbReference type="Gene3D" id="1.10.1660.10">
    <property type="match status" value="1"/>
</dbReference>
<gene>
    <name evidence="4" type="ORF">GOQ27_15770</name>
</gene>
<dbReference type="AlphaFoldDB" id="A0A942ZA74"/>
<keyword evidence="1" id="KW-0238">DNA-binding</keyword>
<evidence type="ECO:0000313" key="5">
    <source>
        <dbReference type="Proteomes" id="UP000724672"/>
    </source>
</evidence>
<evidence type="ECO:0000256" key="2">
    <source>
        <dbReference type="SAM" id="Coils"/>
    </source>
</evidence>
<dbReference type="InterPro" id="IPR047057">
    <property type="entry name" value="MerR_fam"/>
</dbReference>